<keyword evidence="4" id="KW-0931">ER-Golgi transport</keyword>
<reference evidence="9 10" key="2">
    <citation type="journal article" date="2012" name="Proc. Natl. Acad. Sci. U.S.A.">
        <title>Antigenic diversity is generated by distinct evolutionary mechanisms in African trypanosome species.</title>
        <authorList>
            <person name="Jackson A.P."/>
            <person name="Berry A."/>
            <person name="Aslett M."/>
            <person name="Allison H.C."/>
            <person name="Burton P."/>
            <person name="Vavrova-Anderson J."/>
            <person name="Brown R."/>
            <person name="Browne H."/>
            <person name="Corton N."/>
            <person name="Hauser H."/>
            <person name="Gamble J."/>
            <person name="Gilderthorp R."/>
            <person name="Marcello L."/>
            <person name="McQuillan J."/>
            <person name="Otto T.D."/>
            <person name="Quail M.A."/>
            <person name="Sanders M.J."/>
            <person name="van Tonder A."/>
            <person name="Ginger M.L."/>
            <person name="Field M.C."/>
            <person name="Barry J.D."/>
            <person name="Hertz-Fowler C."/>
            <person name="Berriman M."/>
        </authorList>
    </citation>
    <scope>NUCLEOTIDE SEQUENCE [LARGE SCALE GENOMIC DNA]</scope>
    <source>
        <strain evidence="9 10">IL3000</strain>
    </source>
</reference>
<name>F9WJC7_TRYCI</name>
<evidence type="ECO:0000313" key="10">
    <source>
        <dbReference type="Proteomes" id="UP000000702"/>
    </source>
</evidence>
<dbReference type="EMBL" id="CAEQ01002710">
    <property type="protein sequence ID" value="CCD17431.1"/>
    <property type="molecule type" value="Genomic_DNA"/>
</dbReference>
<dbReference type="PANTHER" id="PTHR13768">
    <property type="entry name" value="SOLUBLE NSF ATTACHMENT PROTEIN SNAP"/>
    <property type="match status" value="1"/>
</dbReference>
<evidence type="ECO:0000256" key="7">
    <source>
        <dbReference type="ARBA" id="ARBA00040047"/>
    </source>
</evidence>
<sequence length="352" mass="38571">MSSNVSEADKLMLSAKKHLKTGFFKRKPDWGSAADDYERASEIYMRAREIEKTREAIIGACEALDKNNCVCSASRLMIKLATFLAEEAQKGSDGKCVDEELIDNAVEVYCGAGRYFAVEGKYDRQADVLVKAAELINPTKSISDSAGGAAYADESNQTKLQRVYMLLEEAVNLLESNSEENSCYATRLPNIYHMWLLARLRSGDIIGAVAVLERQLGISTVSSSHGVNKGKDKAFRVFVSLNQPHNAAKAALEMIVLCLSLGDVVLARDKMNALRDVPGFGGSKEESTAFALLDAFEERDVEKLQETLKSSTLLFLTNDITRIAKKLVITSTEVKADGCGQGPCNDDDEDIR</sequence>
<dbReference type="GO" id="GO:0031201">
    <property type="term" value="C:SNARE complex"/>
    <property type="evidence" value="ECO:0007669"/>
    <property type="project" value="TreeGrafter"/>
</dbReference>
<dbReference type="GO" id="GO:0006886">
    <property type="term" value="P:intracellular protein transport"/>
    <property type="evidence" value="ECO:0007669"/>
    <property type="project" value="InterPro"/>
</dbReference>
<organism evidence="9 10">
    <name type="scientific">Trypanosoma congolense (strain IL3000)</name>
    <dbReference type="NCBI Taxonomy" id="1068625"/>
    <lineage>
        <taxon>Eukaryota</taxon>
        <taxon>Discoba</taxon>
        <taxon>Euglenozoa</taxon>
        <taxon>Kinetoplastea</taxon>
        <taxon>Metakinetoplastina</taxon>
        <taxon>Trypanosomatida</taxon>
        <taxon>Trypanosomatidae</taxon>
        <taxon>Trypanosoma</taxon>
        <taxon>Nannomonas</taxon>
    </lineage>
</organism>
<dbReference type="SUPFAM" id="SSF48452">
    <property type="entry name" value="TPR-like"/>
    <property type="match status" value="1"/>
</dbReference>
<dbReference type="GO" id="GO:0005774">
    <property type="term" value="C:vacuolar membrane"/>
    <property type="evidence" value="ECO:0007669"/>
    <property type="project" value="TreeGrafter"/>
</dbReference>
<comment type="caution">
    <text evidence="9">The sequence shown here is derived from an EMBL/GenBank/DDBJ whole genome shotgun (WGS) entry which is preliminary data.</text>
</comment>
<dbReference type="VEuPathDB" id="TriTrypDB:TcIL3000_0_22500"/>
<evidence type="ECO:0000256" key="6">
    <source>
        <dbReference type="ARBA" id="ARBA00023136"/>
    </source>
</evidence>
<evidence type="ECO:0000256" key="2">
    <source>
        <dbReference type="ARBA" id="ARBA00010050"/>
    </source>
</evidence>
<evidence type="ECO:0000256" key="3">
    <source>
        <dbReference type="ARBA" id="ARBA00022448"/>
    </source>
</evidence>
<comment type="subcellular location">
    <subcellularLocation>
        <location evidence="1">Membrane</location>
        <topology evidence="1">Peripheral membrane protein</topology>
    </subcellularLocation>
</comment>
<comment type="similarity">
    <text evidence="2">Belongs to the SNAP family.</text>
</comment>
<reference evidence="10" key="1">
    <citation type="submission" date="2011-07" db="EMBL/GenBank/DDBJ databases">
        <title>Divergent evolution of antigenic variation in African trypanosomes.</title>
        <authorList>
            <person name="Jackson A.P."/>
            <person name="Berry A."/>
            <person name="Allison H.C."/>
            <person name="Burton P."/>
            <person name="Anderson J."/>
            <person name="Aslett M."/>
            <person name="Brown R."/>
            <person name="Corton N."/>
            <person name="Harris D."/>
            <person name="Hauser H."/>
            <person name="Gamble J."/>
            <person name="Gilderthorp R."/>
            <person name="McQuillan J."/>
            <person name="Quail M.A."/>
            <person name="Sanders M."/>
            <person name="Van Tonder A."/>
            <person name="Ginger M.L."/>
            <person name="Donelson J.E."/>
            <person name="Field M.C."/>
            <person name="Barry J.D."/>
            <person name="Berriman M."/>
            <person name="Hertz-Fowler C."/>
        </authorList>
    </citation>
    <scope>NUCLEOTIDE SEQUENCE [LARGE SCALE GENOMIC DNA]</scope>
    <source>
        <strain evidence="10">IL3000</strain>
    </source>
</reference>
<dbReference type="Proteomes" id="UP000000702">
    <property type="component" value="Unassembled WGS sequence"/>
</dbReference>
<dbReference type="GO" id="GO:0005483">
    <property type="term" value="F:soluble NSF attachment protein activity"/>
    <property type="evidence" value="ECO:0007669"/>
    <property type="project" value="TreeGrafter"/>
</dbReference>
<dbReference type="GO" id="GO:0019905">
    <property type="term" value="F:syntaxin binding"/>
    <property type="evidence" value="ECO:0007669"/>
    <property type="project" value="TreeGrafter"/>
</dbReference>
<keyword evidence="5" id="KW-0653">Protein transport</keyword>
<accession>F9WJC7</accession>
<evidence type="ECO:0000256" key="4">
    <source>
        <dbReference type="ARBA" id="ARBA00022892"/>
    </source>
</evidence>
<dbReference type="PANTHER" id="PTHR13768:SF2">
    <property type="entry name" value="GAMMA-SOLUBLE NSF ATTACHMENT PROTEIN"/>
    <property type="match status" value="1"/>
</dbReference>
<evidence type="ECO:0000256" key="8">
    <source>
        <dbReference type="ARBA" id="ARBA00042485"/>
    </source>
</evidence>
<dbReference type="Gene3D" id="1.25.40.10">
    <property type="entry name" value="Tetratricopeptide repeat domain"/>
    <property type="match status" value="1"/>
</dbReference>
<gene>
    <name evidence="9" type="ORF">TCIL3000_0_22500</name>
</gene>
<dbReference type="OMA" id="PDIYRSY"/>
<dbReference type="InterPro" id="IPR000744">
    <property type="entry name" value="NSF_attach"/>
</dbReference>
<keyword evidence="6" id="KW-0472">Membrane</keyword>
<proteinExistence type="inferred from homology"/>
<protein>
    <recommendedName>
        <fullName evidence="7">Gamma-soluble NSF attachment protein</fullName>
    </recommendedName>
    <alternativeName>
        <fullName evidence="8">N-ethylmaleimide-sensitive factor attachment protein gamma</fullName>
    </alternativeName>
</protein>
<dbReference type="InterPro" id="IPR011990">
    <property type="entry name" value="TPR-like_helical_dom_sf"/>
</dbReference>
<dbReference type="GO" id="GO:0016192">
    <property type="term" value="P:vesicle-mediated transport"/>
    <property type="evidence" value="ECO:0007669"/>
    <property type="project" value="UniProtKB-KW"/>
</dbReference>
<dbReference type="AlphaFoldDB" id="F9WJC7"/>
<evidence type="ECO:0000256" key="5">
    <source>
        <dbReference type="ARBA" id="ARBA00022927"/>
    </source>
</evidence>
<evidence type="ECO:0000256" key="1">
    <source>
        <dbReference type="ARBA" id="ARBA00004170"/>
    </source>
</evidence>
<evidence type="ECO:0000313" key="9">
    <source>
        <dbReference type="EMBL" id="CCD17431.1"/>
    </source>
</evidence>
<keyword evidence="3" id="KW-0813">Transport</keyword>
<keyword evidence="10" id="KW-1185">Reference proteome</keyword>